<keyword evidence="3" id="KW-1185">Reference proteome</keyword>
<dbReference type="AlphaFoldDB" id="A0A8H6EIP7"/>
<feature type="compositionally biased region" description="Basic residues" evidence="1">
    <location>
        <begin position="341"/>
        <end position="353"/>
    </location>
</feature>
<dbReference type="Proteomes" id="UP000531561">
    <property type="component" value="Unassembled WGS sequence"/>
</dbReference>
<evidence type="ECO:0000256" key="1">
    <source>
        <dbReference type="SAM" id="MobiDB-lite"/>
    </source>
</evidence>
<evidence type="ECO:0000313" key="2">
    <source>
        <dbReference type="EMBL" id="KAF5873330.1"/>
    </source>
</evidence>
<proteinExistence type="predicted"/>
<accession>A0A8H6EIP7</accession>
<gene>
    <name evidence="2" type="ORF">Bfra_008612</name>
</gene>
<sequence length="353" mass="38821">MRFLADDLGCSKALRMAVRFPDQQHFCELLYPVLECAPISMPKYTVQRDDGVVATKRHPNVMTQAPIESTYQSEMFPLLQLYPRMPTAPPSHQTTAHKLASLLQEVASVMDTITGEKMMCGEELDGLEGDVLGGLTEMVLIMEEEVEGMIELADIVEEYVEELEMAELDGWVADLPPLKINGRSKAGKGYWESENNVTSVWGGNDGSLSLGDGKESIRIGLDDASKGRISLGGLLDEVEEDVLGWRVRGMSVNSDSYVSDERSGVVIGSGVSVPIKIYRKDVIKPTVISLPSRKIDPETKFRDSALGLMSPAGVARKPIKKEPRIVMKSSPIGLRTGLGSTRRKKTVKKPQWV</sequence>
<dbReference type="GeneID" id="59262662"/>
<feature type="region of interest" description="Disordered" evidence="1">
    <location>
        <begin position="332"/>
        <end position="353"/>
    </location>
</feature>
<reference evidence="2 3" key="1">
    <citation type="journal article" date="2020" name="Phytopathology">
        <title>A high-quality genome resource of Botrytis fragariae, a new and rapidly spreading fungal pathogen causing strawberry gray mold in the U.S.A.</title>
        <authorList>
            <person name="Wu Y."/>
            <person name="Saski C.A."/>
            <person name="Schnabel G."/>
            <person name="Xiao S."/>
            <person name="Hu M."/>
        </authorList>
    </citation>
    <scope>NUCLEOTIDE SEQUENCE [LARGE SCALE GENOMIC DNA]</scope>
    <source>
        <strain evidence="2 3">BVB16</strain>
    </source>
</reference>
<name>A0A8H6EIP7_9HELO</name>
<dbReference type="EMBL" id="JABFCT010000009">
    <property type="protein sequence ID" value="KAF5873330.1"/>
    <property type="molecule type" value="Genomic_DNA"/>
</dbReference>
<dbReference type="OrthoDB" id="3559122at2759"/>
<protein>
    <submittedName>
        <fullName evidence="2">Uncharacterized protein</fullName>
    </submittedName>
</protein>
<evidence type="ECO:0000313" key="3">
    <source>
        <dbReference type="Proteomes" id="UP000531561"/>
    </source>
</evidence>
<comment type="caution">
    <text evidence="2">The sequence shown here is derived from an EMBL/GenBank/DDBJ whole genome shotgun (WGS) entry which is preliminary data.</text>
</comment>
<organism evidence="2 3">
    <name type="scientific">Botrytis fragariae</name>
    <dbReference type="NCBI Taxonomy" id="1964551"/>
    <lineage>
        <taxon>Eukaryota</taxon>
        <taxon>Fungi</taxon>
        <taxon>Dikarya</taxon>
        <taxon>Ascomycota</taxon>
        <taxon>Pezizomycotina</taxon>
        <taxon>Leotiomycetes</taxon>
        <taxon>Helotiales</taxon>
        <taxon>Sclerotiniaceae</taxon>
        <taxon>Botrytis</taxon>
    </lineage>
</organism>
<dbReference type="RefSeq" id="XP_037192276.1">
    <property type="nucleotide sequence ID" value="XM_037338970.1"/>
</dbReference>